<name>A0ABS5TAC8_9ACTN</name>
<evidence type="ECO:0000256" key="1">
    <source>
        <dbReference type="ARBA" id="ARBA00005582"/>
    </source>
</evidence>
<dbReference type="SUPFAM" id="SSF55811">
    <property type="entry name" value="Nudix"/>
    <property type="match status" value="1"/>
</dbReference>
<protein>
    <submittedName>
        <fullName evidence="3">NUDIX domain-containing protein</fullName>
    </submittedName>
</protein>
<dbReference type="InterPro" id="IPR000086">
    <property type="entry name" value="NUDIX_hydrolase_dom"/>
</dbReference>
<dbReference type="PANTHER" id="PTHR43736">
    <property type="entry name" value="ADP-RIBOSE PYROPHOSPHATASE"/>
    <property type="match status" value="1"/>
</dbReference>
<dbReference type="EMBL" id="JAHBAY010000001">
    <property type="protein sequence ID" value="MBT0768020.1"/>
    <property type="molecule type" value="Genomic_DNA"/>
</dbReference>
<dbReference type="PROSITE" id="PS51462">
    <property type="entry name" value="NUDIX"/>
    <property type="match status" value="1"/>
</dbReference>
<accession>A0ABS5TAC8</accession>
<gene>
    <name evidence="3" type="ORF">KIH74_03735</name>
</gene>
<dbReference type="InterPro" id="IPR015797">
    <property type="entry name" value="NUDIX_hydrolase-like_dom_sf"/>
</dbReference>
<dbReference type="Gene3D" id="3.90.79.10">
    <property type="entry name" value="Nucleoside Triphosphate Pyrophosphohydrolase"/>
    <property type="match status" value="1"/>
</dbReference>
<reference evidence="3 4" key="1">
    <citation type="submission" date="2021-05" db="EMBL/GenBank/DDBJ databases">
        <title>Kineosporia and Streptomyces sp. nov. two new marine actinobacteria isolated from Coral.</title>
        <authorList>
            <person name="Buangrab K."/>
            <person name="Sutthacheep M."/>
            <person name="Yeemin T."/>
            <person name="Harunari E."/>
            <person name="Igarashi Y."/>
            <person name="Kanchanasin P."/>
            <person name="Tanasupawat S."/>
            <person name="Phongsopitanun W."/>
        </authorList>
    </citation>
    <scope>NUCLEOTIDE SEQUENCE [LARGE SCALE GENOMIC DNA]</scope>
    <source>
        <strain evidence="3 4">J2-2</strain>
    </source>
</reference>
<evidence type="ECO:0000259" key="2">
    <source>
        <dbReference type="PROSITE" id="PS51462"/>
    </source>
</evidence>
<proteinExistence type="inferred from homology"/>
<evidence type="ECO:0000313" key="4">
    <source>
        <dbReference type="Proteomes" id="UP001197247"/>
    </source>
</evidence>
<dbReference type="PANTHER" id="PTHR43736:SF1">
    <property type="entry name" value="DIHYDRONEOPTERIN TRIPHOSPHATE DIPHOSPHATASE"/>
    <property type="match status" value="1"/>
</dbReference>
<sequence>MSDLAEGGARLLDDVGAALRDARPQSPAERFEQTAWLALLASTGDGLLRRAQAPAHLTASAAVLSPDGAQTCLVFHHKMQTWVQPGGHFEAGDPSGAAAAAREVAEETGLSGRVTPAPVLLSRHPAPCAPGVVDYHLDLQYLMLSDVVDPTPSDESPQVRWWPVHDLPRDLASGVPELVRRATEVLAAQPDGWVPTARR</sequence>
<dbReference type="Proteomes" id="UP001197247">
    <property type="component" value="Unassembled WGS sequence"/>
</dbReference>
<feature type="domain" description="Nudix hydrolase" evidence="2">
    <location>
        <begin position="54"/>
        <end position="184"/>
    </location>
</feature>
<keyword evidence="4" id="KW-1185">Reference proteome</keyword>
<comment type="similarity">
    <text evidence="1">Belongs to the Nudix hydrolase family.</text>
</comment>
<evidence type="ECO:0000313" key="3">
    <source>
        <dbReference type="EMBL" id="MBT0768020.1"/>
    </source>
</evidence>
<dbReference type="RefSeq" id="WP_214154280.1">
    <property type="nucleotide sequence ID" value="NZ_JAHBAY010000001.1"/>
</dbReference>
<organism evidence="3 4">
    <name type="scientific">Kineosporia corallincola</name>
    <dbReference type="NCBI Taxonomy" id="2835133"/>
    <lineage>
        <taxon>Bacteria</taxon>
        <taxon>Bacillati</taxon>
        <taxon>Actinomycetota</taxon>
        <taxon>Actinomycetes</taxon>
        <taxon>Kineosporiales</taxon>
        <taxon>Kineosporiaceae</taxon>
        <taxon>Kineosporia</taxon>
    </lineage>
</organism>
<dbReference type="Pfam" id="PF00293">
    <property type="entry name" value="NUDIX"/>
    <property type="match status" value="1"/>
</dbReference>
<comment type="caution">
    <text evidence="3">The sequence shown here is derived from an EMBL/GenBank/DDBJ whole genome shotgun (WGS) entry which is preliminary data.</text>
</comment>